<dbReference type="SUPFAM" id="SSF52317">
    <property type="entry name" value="Class I glutamine amidotransferase-like"/>
    <property type="match status" value="1"/>
</dbReference>
<reference evidence="9" key="1">
    <citation type="submission" date="2025-08" db="UniProtKB">
        <authorList>
            <consortium name="RefSeq"/>
        </authorList>
    </citation>
    <scope>IDENTIFICATION</scope>
    <source>
        <tissue evidence="9">Tentacle</tissue>
    </source>
</reference>
<dbReference type="PANTHER" id="PTHR11315">
    <property type="entry name" value="PROTEASE FAMILY C26 GAMMA-GLUTAMYL HYDROLASE"/>
    <property type="match status" value="1"/>
</dbReference>
<comment type="similarity">
    <text evidence="2">Belongs to the peptidase C26 family.</text>
</comment>
<evidence type="ECO:0000256" key="3">
    <source>
        <dbReference type="ARBA" id="ARBA00022525"/>
    </source>
</evidence>
<dbReference type="FunFam" id="3.40.50.880:FF:000024">
    <property type="entry name" value="Folate gamma-glutamyl hydrolase"/>
    <property type="match status" value="1"/>
</dbReference>
<evidence type="ECO:0000256" key="2">
    <source>
        <dbReference type="ARBA" id="ARBA00011083"/>
    </source>
</evidence>
<keyword evidence="4" id="KW-0732">Signal</keyword>
<accession>A0A6P8J674</accession>
<dbReference type="Pfam" id="PF07722">
    <property type="entry name" value="Peptidase_C26"/>
    <property type="match status" value="1"/>
</dbReference>
<dbReference type="KEGG" id="aten:116308884"/>
<dbReference type="GO" id="GO:0005576">
    <property type="term" value="C:extracellular region"/>
    <property type="evidence" value="ECO:0007669"/>
    <property type="project" value="UniProtKB-SubCell"/>
</dbReference>
<dbReference type="OrthoDB" id="64220at2759"/>
<dbReference type="InterPro" id="IPR011697">
    <property type="entry name" value="Peptidase_C26"/>
</dbReference>
<dbReference type="InterPro" id="IPR015527">
    <property type="entry name" value="Pept_C26_g-glut_hydrolase"/>
</dbReference>
<dbReference type="GeneID" id="116308884"/>
<gene>
    <name evidence="9" type="primary">LOC116308884</name>
</gene>
<dbReference type="GO" id="GO:0046900">
    <property type="term" value="P:tetrahydrofolylpolyglutamate metabolic process"/>
    <property type="evidence" value="ECO:0007669"/>
    <property type="project" value="TreeGrafter"/>
</dbReference>
<dbReference type="EC" id="3.4.19.9" evidence="7"/>
<keyword evidence="5 7" id="KW-0378">Hydrolase</keyword>
<evidence type="ECO:0000256" key="5">
    <source>
        <dbReference type="ARBA" id="ARBA00022801"/>
    </source>
</evidence>
<dbReference type="RefSeq" id="XP_031575257.1">
    <property type="nucleotide sequence ID" value="XM_031719397.1"/>
</dbReference>
<comment type="subcellular location">
    <subcellularLocation>
        <location evidence="1">Secreted</location>
        <location evidence="1">Extracellular space</location>
    </subcellularLocation>
</comment>
<name>A0A6P8J674_ACTTE</name>
<organism evidence="8 9">
    <name type="scientific">Actinia tenebrosa</name>
    <name type="common">Australian red waratah sea anemone</name>
    <dbReference type="NCBI Taxonomy" id="6105"/>
    <lineage>
        <taxon>Eukaryota</taxon>
        <taxon>Metazoa</taxon>
        <taxon>Cnidaria</taxon>
        <taxon>Anthozoa</taxon>
        <taxon>Hexacorallia</taxon>
        <taxon>Actiniaria</taxon>
        <taxon>Actiniidae</taxon>
        <taxon>Actinia</taxon>
    </lineage>
</organism>
<dbReference type="InParanoid" id="A0A6P8J674"/>
<protein>
    <recommendedName>
        <fullName evidence="7">folate gamma-glutamyl hydrolase</fullName>
        <ecNumber evidence="7">3.4.19.9</ecNumber>
    </recommendedName>
</protein>
<dbReference type="GO" id="GO:0005773">
    <property type="term" value="C:vacuole"/>
    <property type="evidence" value="ECO:0007669"/>
    <property type="project" value="TreeGrafter"/>
</dbReference>
<evidence type="ECO:0000256" key="1">
    <source>
        <dbReference type="ARBA" id="ARBA00004239"/>
    </source>
</evidence>
<evidence type="ECO:0000256" key="6">
    <source>
        <dbReference type="PIRSR" id="PIRSR615527-1"/>
    </source>
</evidence>
<feature type="active site" description="Nucleophile" evidence="6 7">
    <location>
        <position position="72"/>
    </location>
</feature>
<comment type="catalytic activity">
    <reaction evidence="7">
        <text>(6S)-5,6,7,8-tetrahydrofolyl-(gamma-L-Glu)(n) + (n-1) H2O = (6S)-5,6,7,8-tetrahydrofolate + (n-1) L-glutamate</text>
        <dbReference type="Rhea" id="RHEA:56784"/>
        <dbReference type="Rhea" id="RHEA-COMP:14738"/>
        <dbReference type="ChEBI" id="CHEBI:15377"/>
        <dbReference type="ChEBI" id="CHEBI:29985"/>
        <dbReference type="ChEBI" id="CHEBI:57453"/>
        <dbReference type="ChEBI" id="CHEBI:141005"/>
        <dbReference type="EC" id="3.4.19.9"/>
    </reaction>
</comment>
<proteinExistence type="inferred from homology"/>
<evidence type="ECO:0000256" key="7">
    <source>
        <dbReference type="PROSITE-ProRule" id="PRU00607"/>
    </source>
</evidence>
<dbReference type="PROSITE" id="PS51273">
    <property type="entry name" value="GATASE_TYPE_1"/>
    <property type="match status" value="1"/>
</dbReference>
<dbReference type="InterPro" id="IPR029062">
    <property type="entry name" value="Class_I_gatase-like"/>
</dbReference>
<dbReference type="GO" id="GO:0034722">
    <property type="term" value="F:gamma-glutamyl-peptidase activity"/>
    <property type="evidence" value="ECO:0007669"/>
    <property type="project" value="UniProtKB-UniRule"/>
</dbReference>
<feature type="active site" description="Proton donor" evidence="6">
    <location>
        <position position="191"/>
    </location>
</feature>
<dbReference type="Gene3D" id="3.40.50.880">
    <property type="match status" value="1"/>
</dbReference>
<evidence type="ECO:0000256" key="4">
    <source>
        <dbReference type="ARBA" id="ARBA00022729"/>
    </source>
</evidence>
<feature type="active site" evidence="7">
    <location>
        <position position="191"/>
    </location>
</feature>
<dbReference type="AlphaFoldDB" id="A0A6P8J674"/>
<evidence type="ECO:0000313" key="8">
    <source>
        <dbReference type="Proteomes" id="UP000515163"/>
    </source>
</evidence>
<keyword evidence="8" id="KW-1185">Reference proteome</keyword>
<dbReference type="Proteomes" id="UP000515163">
    <property type="component" value="Unplaced"/>
</dbReference>
<keyword evidence="3" id="KW-0964">Secreted</keyword>
<dbReference type="PANTHER" id="PTHR11315:SF0">
    <property type="entry name" value="FOLATE GAMMA-GLUTAMYL HYDROLASE"/>
    <property type="match status" value="1"/>
</dbReference>
<sequence length="271" mass="31147">MVESAGARVAPIFIDRTPKEIEKLFYSINGVVFPGGHVMLNVSRYATVGKQIFELALKSNREGRVFPIWAECLGLEIISLIASGYGFAKGQYDERLLTSNDARNFSTTLNFHNLETSTFFKNTPRRFIHYMENTPFAYNNHDKGISPQTYRKIKGLYSLFRITTTSYDREGVEFISTLEGRRYPFFLLHWHPSKAQFEWSRVLNIFHSAKAVAISQSLINGFVNLASLNDHKFASIQEEDDALIYKYTTTYTEPLGTSMQMYFFKYDPNAV</sequence>
<evidence type="ECO:0000313" key="9">
    <source>
        <dbReference type="RefSeq" id="XP_031575257.1"/>
    </source>
</evidence>
<dbReference type="PROSITE" id="PS51275">
    <property type="entry name" value="PEPTIDASE_C26_GGH"/>
    <property type="match status" value="1"/>
</dbReference>